<protein>
    <recommendedName>
        <fullName evidence="6">Dpy-30 motif</fullName>
    </recommendedName>
</protein>
<evidence type="ECO:0000256" key="2">
    <source>
        <dbReference type="SAM" id="Coils"/>
    </source>
</evidence>
<feature type="region of interest" description="Disordered" evidence="3">
    <location>
        <begin position="581"/>
        <end position="636"/>
    </location>
</feature>
<evidence type="ECO:0000313" key="5">
    <source>
        <dbReference type="Proteomes" id="UP000054937"/>
    </source>
</evidence>
<dbReference type="AlphaFoldDB" id="A0A0V0QYL5"/>
<comment type="similarity">
    <text evidence="1">Belongs to the dpy-30 family.</text>
</comment>
<evidence type="ECO:0000256" key="1">
    <source>
        <dbReference type="ARBA" id="ARBA00010849"/>
    </source>
</evidence>
<keyword evidence="2" id="KW-0175">Coiled coil</keyword>
<feature type="coiled-coil region" evidence="2">
    <location>
        <begin position="50"/>
        <end position="97"/>
    </location>
</feature>
<accession>A0A0V0QYL5</accession>
<dbReference type="GO" id="GO:0048188">
    <property type="term" value="C:Set1C/COMPASS complex"/>
    <property type="evidence" value="ECO:0007669"/>
    <property type="project" value="InterPro"/>
</dbReference>
<dbReference type="InParanoid" id="A0A0V0QYL5"/>
<proteinExistence type="inferred from homology"/>
<feature type="compositionally biased region" description="Basic and acidic residues" evidence="3">
    <location>
        <begin position="607"/>
        <end position="621"/>
    </location>
</feature>
<feature type="compositionally biased region" description="Basic and acidic residues" evidence="3">
    <location>
        <begin position="581"/>
        <end position="591"/>
    </location>
</feature>
<keyword evidence="5" id="KW-1185">Reference proteome</keyword>
<dbReference type="OMA" id="AYIGRKC"/>
<dbReference type="InterPro" id="IPR037856">
    <property type="entry name" value="Sdc1/DPY30"/>
</dbReference>
<comment type="caution">
    <text evidence="4">The sequence shown here is derived from an EMBL/GenBank/DDBJ whole genome shotgun (WGS) entry which is preliminary data.</text>
</comment>
<dbReference type="Pfam" id="PF05186">
    <property type="entry name" value="Dpy-30"/>
    <property type="match status" value="1"/>
</dbReference>
<feature type="coiled-coil region" evidence="2">
    <location>
        <begin position="252"/>
        <end position="304"/>
    </location>
</feature>
<evidence type="ECO:0000256" key="3">
    <source>
        <dbReference type="SAM" id="MobiDB-lite"/>
    </source>
</evidence>
<dbReference type="PANTHER" id="PTHR23356:SF16">
    <property type="entry name" value="DPY30 DOMAIN CONTAINING 2"/>
    <property type="match status" value="1"/>
</dbReference>
<dbReference type="InterPro" id="IPR007858">
    <property type="entry name" value="Dpy-30_motif"/>
</dbReference>
<feature type="compositionally biased region" description="Acidic residues" evidence="3">
    <location>
        <begin position="622"/>
        <end position="636"/>
    </location>
</feature>
<dbReference type="Proteomes" id="UP000054937">
    <property type="component" value="Unassembled WGS sequence"/>
</dbReference>
<dbReference type="OrthoDB" id="432281at2759"/>
<name>A0A0V0QYL5_PSEPJ</name>
<gene>
    <name evidence="4" type="ORF">PPERSA_06961</name>
</gene>
<dbReference type="Gene3D" id="1.20.890.10">
    <property type="entry name" value="cAMP-dependent protein kinase regulatory subunit, dimerization-anchoring domain"/>
    <property type="match status" value="1"/>
</dbReference>
<evidence type="ECO:0008006" key="6">
    <source>
        <dbReference type="Google" id="ProtNLM"/>
    </source>
</evidence>
<dbReference type="Gene3D" id="1.20.920.20">
    <property type="match status" value="1"/>
</dbReference>
<dbReference type="PANTHER" id="PTHR23356">
    <property type="entry name" value="DPY30-RELATED"/>
    <property type="match status" value="1"/>
</dbReference>
<organism evidence="4 5">
    <name type="scientific">Pseudocohnilembus persalinus</name>
    <name type="common">Ciliate</name>
    <dbReference type="NCBI Taxonomy" id="266149"/>
    <lineage>
        <taxon>Eukaryota</taxon>
        <taxon>Sar</taxon>
        <taxon>Alveolata</taxon>
        <taxon>Ciliophora</taxon>
        <taxon>Intramacronucleata</taxon>
        <taxon>Oligohymenophorea</taxon>
        <taxon>Scuticociliatia</taxon>
        <taxon>Philasterida</taxon>
        <taxon>Pseudocohnilembidae</taxon>
        <taxon>Pseudocohnilembus</taxon>
    </lineage>
</organism>
<sequence length="636" mass="75601">MSSQDNIELEYLKDDKIGKVIAQGLAELVIQKPKFPVDYLAKWLLNHSVAENNKQQLSSIAEQRQQLIEEYQQEQLQKEKEQQQQKEEESADQQINEKFETKIKSHEYHNELILDEFPQFLETRKKLTGCYIGNLDYPVQQIDDNNEDEKAHLNTETAKVINYIGYSESQQPLMKGKTLALEQGVTGDVFKEKEPVEQDPENPDQVQVEQPNYVYVPDVVKEPKMHYFRLPKLGAYLALPLIYDSCLNEASFDAALEERIRYKQEKEEKDKEREQKELEFQEQLKALEEEGQDTAELIQNYEAEKAAFEDAVEAPFQVEKKEYVVCCDTLGQDREIPKDDITQLEQFTKLFAQSWEERENELLSQDVDRQMSYIESLPAKYNDLVEQFNEQEEQNAQDKEGNFIELKETNEKEFNYELDCAKLEKVREQLTDKQNQDYFLLLKDYRVVKFPGIIQNILYLLGHKREEINIPNTHVLNWKRVRSKLLNEQFFEKLLNYNHRGSKPEEIPPYAFVNRITDKIAKYDQEQVDAYNITFGRLLKWLRYTCQLRKLDIEIRREKIAQRKLEREQIIQENEKNLEEKQQALDQKQAEIQENPEEQEAFDEAEWEKAWEEEHPLREVPEEVVDEEDNDCEFFD</sequence>
<evidence type="ECO:0000313" key="4">
    <source>
        <dbReference type="EMBL" id="KRX07346.1"/>
    </source>
</evidence>
<reference evidence="4 5" key="1">
    <citation type="journal article" date="2015" name="Sci. Rep.">
        <title>Genome of the facultative scuticociliatosis pathogen Pseudocohnilembus persalinus provides insight into its virulence through horizontal gene transfer.</title>
        <authorList>
            <person name="Xiong J."/>
            <person name="Wang G."/>
            <person name="Cheng J."/>
            <person name="Tian M."/>
            <person name="Pan X."/>
            <person name="Warren A."/>
            <person name="Jiang C."/>
            <person name="Yuan D."/>
            <person name="Miao W."/>
        </authorList>
    </citation>
    <scope>NUCLEOTIDE SEQUENCE [LARGE SCALE GENOMIC DNA]</scope>
    <source>
        <strain evidence="4">36N120E</strain>
    </source>
</reference>
<feature type="compositionally biased region" description="Acidic residues" evidence="3">
    <location>
        <begin position="594"/>
        <end position="606"/>
    </location>
</feature>
<dbReference type="CDD" id="cd22966">
    <property type="entry name" value="DD_DYDC-like"/>
    <property type="match status" value="1"/>
</dbReference>
<dbReference type="EMBL" id="LDAU01000084">
    <property type="protein sequence ID" value="KRX07346.1"/>
    <property type="molecule type" value="Genomic_DNA"/>
</dbReference>
<dbReference type="InterPro" id="IPR049630">
    <property type="entry name" value="DYDC-like_DD"/>
</dbReference>